<dbReference type="EMBL" id="BPLR01013306">
    <property type="protein sequence ID" value="GIY60301.1"/>
    <property type="molecule type" value="Genomic_DNA"/>
</dbReference>
<keyword evidence="2" id="KW-1185">Reference proteome</keyword>
<protein>
    <recommendedName>
        <fullName evidence="3">Secreted peptide</fullName>
    </recommendedName>
</protein>
<evidence type="ECO:0000313" key="1">
    <source>
        <dbReference type="EMBL" id="GIY60301.1"/>
    </source>
</evidence>
<reference evidence="1 2" key="1">
    <citation type="submission" date="2021-06" db="EMBL/GenBank/DDBJ databases">
        <title>Caerostris extrusa draft genome.</title>
        <authorList>
            <person name="Kono N."/>
            <person name="Arakawa K."/>
        </authorList>
    </citation>
    <scope>NUCLEOTIDE SEQUENCE [LARGE SCALE GENOMIC DNA]</scope>
</reference>
<dbReference type="AlphaFoldDB" id="A0AAV4URF2"/>
<sequence>MIVMWGIPMVVNECTTRGSTASQCPTRGSAAIQFLTVGSTGSGSPMPYYRQYSQWLLNAPPVLVTLVLVHRSWGRR</sequence>
<dbReference type="Proteomes" id="UP001054945">
    <property type="component" value="Unassembled WGS sequence"/>
</dbReference>
<accession>A0AAV4URF2</accession>
<comment type="caution">
    <text evidence="1">The sequence shown here is derived from an EMBL/GenBank/DDBJ whole genome shotgun (WGS) entry which is preliminary data.</text>
</comment>
<proteinExistence type="predicted"/>
<organism evidence="1 2">
    <name type="scientific">Caerostris extrusa</name>
    <name type="common">Bark spider</name>
    <name type="synonym">Caerostris bankana</name>
    <dbReference type="NCBI Taxonomy" id="172846"/>
    <lineage>
        <taxon>Eukaryota</taxon>
        <taxon>Metazoa</taxon>
        <taxon>Ecdysozoa</taxon>
        <taxon>Arthropoda</taxon>
        <taxon>Chelicerata</taxon>
        <taxon>Arachnida</taxon>
        <taxon>Araneae</taxon>
        <taxon>Araneomorphae</taxon>
        <taxon>Entelegynae</taxon>
        <taxon>Araneoidea</taxon>
        <taxon>Araneidae</taxon>
        <taxon>Caerostris</taxon>
    </lineage>
</organism>
<name>A0AAV4URF2_CAEEX</name>
<evidence type="ECO:0008006" key="3">
    <source>
        <dbReference type="Google" id="ProtNLM"/>
    </source>
</evidence>
<evidence type="ECO:0000313" key="2">
    <source>
        <dbReference type="Proteomes" id="UP001054945"/>
    </source>
</evidence>
<gene>
    <name evidence="1" type="ORF">CEXT_53381</name>
</gene>